<reference evidence="2 3" key="1">
    <citation type="submission" date="2018-09" db="EMBL/GenBank/DDBJ databases">
        <title>Roseovarius spongiae sp. nov., isolated from a marine sponge.</title>
        <authorList>
            <person name="Zhuang L."/>
            <person name="Luo L."/>
        </authorList>
    </citation>
    <scope>NUCLEOTIDE SEQUENCE [LARGE SCALE GENOMIC DNA]</scope>
    <source>
        <strain evidence="2 3">HN-E21</strain>
    </source>
</reference>
<name>A0A3A8B739_9RHOB</name>
<accession>A0A3A8B739</accession>
<dbReference type="InterPro" id="IPR004714">
    <property type="entry name" value="Cyt_oxidase_maturation_cbb3"/>
</dbReference>
<evidence type="ECO:0000256" key="1">
    <source>
        <dbReference type="SAM" id="MobiDB-lite"/>
    </source>
</evidence>
<sequence>MGLIGLGAFIWAVRHDQFDDPQGNAERILMPEFPTQSQGANDDDMASHTQDEDARRGL</sequence>
<organism evidence="2 3">
    <name type="scientific">Roseovarius spongiae</name>
    <dbReference type="NCBI Taxonomy" id="2320272"/>
    <lineage>
        <taxon>Bacteria</taxon>
        <taxon>Pseudomonadati</taxon>
        <taxon>Pseudomonadota</taxon>
        <taxon>Alphaproteobacteria</taxon>
        <taxon>Rhodobacterales</taxon>
        <taxon>Roseobacteraceae</taxon>
        <taxon>Roseovarius</taxon>
    </lineage>
</organism>
<protein>
    <submittedName>
        <fullName evidence="2">Cbb3-type cytochrome oxidase assembly protein CcoS</fullName>
    </submittedName>
</protein>
<evidence type="ECO:0000313" key="3">
    <source>
        <dbReference type="Proteomes" id="UP000281128"/>
    </source>
</evidence>
<feature type="compositionally biased region" description="Basic and acidic residues" evidence="1">
    <location>
        <begin position="45"/>
        <end position="58"/>
    </location>
</feature>
<dbReference type="AlphaFoldDB" id="A0A3A8B739"/>
<gene>
    <name evidence="2" type="primary">ccoS</name>
    <name evidence="2" type="ORF">D6850_02920</name>
</gene>
<dbReference type="Proteomes" id="UP000281128">
    <property type="component" value="Unassembled WGS sequence"/>
</dbReference>
<feature type="region of interest" description="Disordered" evidence="1">
    <location>
        <begin position="31"/>
        <end position="58"/>
    </location>
</feature>
<dbReference type="OrthoDB" id="9802763at2"/>
<dbReference type="NCBIfam" id="TIGR00847">
    <property type="entry name" value="ccoS"/>
    <property type="match status" value="1"/>
</dbReference>
<dbReference type="Pfam" id="PF03597">
    <property type="entry name" value="FixS"/>
    <property type="match status" value="1"/>
</dbReference>
<dbReference type="EMBL" id="RAPE01000001">
    <property type="protein sequence ID" value="RKF17245.1"/>
    <property type="molecule type" value="Genomic_DNA"/>
</dbReference>
<comment type="caution">
    <text evidence="2">The sequence shown here is derived from an EMBL/GenBank/DDBJ whole genome shotgun (WGS) entry which is preliminary data.</text>
</comment>
<evidence type="ECO:0000313" key="2">
    <source>
        <dbReference type="EMBL" id="RKF17245.1"/>
    </source>
</evidence>
<keyword evidence="3" id="KW-1185">Reference proteome</keyword>
<proteinExistence type="predicted"/>